<dbReference type="EMBL" id="SNQI01000001">
    <property type="protein sequence ID" value="TEW76798.1"/>
    <property type="molecule type" value="Genomic_DNA"/>
</dbReference>
<dbReference type="RefSeq" id="WP_134246808.1">
    <property type="nucleotide sequence ID" value="NZ_SNQI01000001.1"/>
</dbReference>
<comment type="caution">
    <text evidence="2">The sequence shown here is derived from an EMBL/GenBank/DDBJ whole genome shotgun (WGS) entry which is preliminary data.</text>
</comment>
<name>A0A4Y8AXX6_9FLAO</name>
<keyword evidence="1" id="KW-1133">Transmembrane helix</keyword>
<feature type="transmembrane region" description="Helical" evidence="1">
    <location>
        <begin position="87"/>
        <end position="107"/>
    </location>
</feature>
<dbReference type="OrthoDB" id="1048788at2"/>
<keyword evidence="1" id="KW-0472">Membrane</keyword>
<dbReference type="AlphaFoldDB" id="A0A4Y8AXX6"/>
<dbReference type="Pfam" id="PF12725">
    <property type="entry name" value="DUF3810"/>
    <property type="match status" value="1"/>
</dbReference>
<feature type="transmembrane region" description="Helical" evidence="1">
    <location>
        <begin position="51"/>
        <end position="75"/>
    </location>
</feature>
<evidence type="ECO:0000256" key="1">
    <source>
        <dbReference type="SAM" id="Phobius"/>
    </source>
</evidence>
<proteinExistence type="predicted"/>
<keyword evidence="3" id="KW-1185">Reference proteome</keyword>
<feature type="transmembrane region" description="Helical" evidence="1">
    <location>
        <begin position="12"/>
        <end position="31"/>
    </location>
</feature>
<organism evidence="2 3">
    <name type="scientific">Gramella jeungdoensis</name>
    <dbReference type="NCBI Taxonomy" id="708091"/>
    <lineage>
        <taxon>Bacteria</taxon>
        <taxon>Pseudomonadati</taxon>
        <taxon>Bacteroidota</taxon>
        <taxon>Flavobacteriia</taxon>
        <taxon>Flavobacteriales</taxon>
        <taxon>Flavobacteriaceae</taxon>
        <taxon>Christiangramia</taxon>
    </lineage>
</organism>
<protein>
    <submittedName>
        <fullName evidence="2">DUF3810 domain-containing protein</fullName>
    </submittedName>
</protein>
<evidence type="ECO:0000313" key="3">
    <source>
        <dbReference type="Proteomes" id="UP000298517"/>
    </source>
</evidence>
<dbReference type="Proteomes" id="UP000298517">
    <property type="component" value="Unassembled WGS sequence"/>
</dbReference>
<sequence length="359" mass="41595">MDSKKRYKILTILLIMQWAFIKIIVQFPNIIETYYSNGLYVFISQFLRILFGWIPFSIGDLLYAAIILFILSGIYKAIKYKNLSLKATFFKITGIISIVFFVFHFNWGLNYVRLPINASLNFKTSNYSNTELIDFTKKLITKTNESQVSITKNDTVIVENPLSKKEIKSNVGLAYNQLEKKYPQFKYTNPKVKHSLFSMPLTYMGFGGYLNPITNEAQVNSLIPKNNYAATVCHEAAHQIGIASESEANFVGYLATTNSNNAYFKYSGYLMALRYCISEIYRKDPASFEVLKPLINKGILKDMQQSQTFWQSYNNWSEKYFKTFYDNYLKANKQVDGIKGYSKMVVLLINYHKNNDFEL</sequence>
<keyword evidence="1" id="KW-0812">Transmembrane</keyword>
<accession>A0A4Y8AXX6</accession>
<reference evidence="2 3" key="1">
    <citation type="journal article" date="2011" name="J. Microbiol.">
        <title>Gramella jeungdoensis sp. nov., isolated from a solar saltern in Korea.</title>
        <authorList>
            <person name="Joung Y."/>
            <person name="Kim H."/>
            <person name="Jang T."/>
            <person name="Ahn T.S."/>
            <person name="Joh K."/>
        </authorList>
    </citation>
    <scope>NUCLEOTIDE SEQUENCE [LARGE SCALE GENOMIC DNA]</scope>
    <source>
        <strain evidence="2 3">KCTC 23123</strain>
    </source>
</reference>
<gene>
    <name evidence="2" type="ORF">E2488_02830</name>
</gene>
<evidence type="ECO:0000313" key="2">
    <source>
        <dbReference type="EMBL" id="TEW76798.1"/>
    </source>
</evidence>
<dbReference type="InterPro" id="IPR024294">
    <property type="entry name" value="DUF3810"/>
</dbReference>